<dbReference type="Gene3D" id="1.10.8.430">
    <property type="entry name" value="Helical domain of apoptotic protease-activating factors"/>
    <property type="match status" value="1"/>
</dbReference>
<dbReference type="InterPro" id="IPR001611">
    <property type="entry name" value="Leu-rich_rpt"/>
</dbReference>
<keyword evidence="10" id="KW-1185">Reference proteome</keyword>
<dbReference type="KEGG" id="cqi:110726719"/>
<dbReference type="InterPro" id="IPR032675">
    <property type="entry name" value="LRR_dom_sf"/>
</dbReference>
<dbReference type="PANTHER" id="PTHR33463">
    <property type="entry name" value="NB-ARC DOMAIN-CONTAINING PROTEIN-RELATED"/>
    <property type="match status" value="1"/>
</dbReference>
<dbReference type="GO" id="GO:0005524">
    <property type="term" value="F:ATP binding"/>
    <property type="evidence" value="ECO:0007669"/>
    <property type="project" value="UniProtKB-KW"/>
</dbReference>
<dbReference type="Pfam" id="PF13855">
    <property type="entry name" value="LRR_8"/>
    <property type="match status" value="1"/>
</dbReference>
<name>A0A803M9Q3_CHEQI</name>
<dbReference type="EnsemblPlants" id="AUR62025629-RA">
    <property type="protein sequence ID" value="AUR62025629-RA:cds"/>
    <property type="gene ID" value="AUR62025629"/>
</dbReference>
<dbReference type="InterPro" id="IPR050905">
    <property type="entry name" value="Plant_NBS-LRR"/>
</dbReference>
<dbReference type="OrthoDB" id="1926275at2759"/>
<evidence type="ECO:0000256" key="3">
    <source>
        <dbReference type="ARBA" id="ARBA00022737"/>
    </source>
</evidence>
<dbReference type="Gene3D" id="3.40.50.300">
    <property type="entry name" value="P-loop containing nucleotide triphosphate hydrolases"/>
    <property type="match status" value="1"/>
</dbReference>
<dbReference type="InterPro" id="IPR002182">
    <property type="entry name" value="NB-ARC"/>
</dbReference>
<dbReference type="OMA" id="ESTNICL"/>
<dbReference type="Gramene" id="AUR62025629-RA">
    <property type="protein sequence ID" value="AUR62025629-RA:cds"/>
    <property type="gene ID" value="AUR62025629"/>
</dbReference>
<dbReference type="PRINTS" id="PR00364">
    <property type="entry name" value="DISEASERSIST"/>
</dbReference>
<organism evidence="9 10">
    <name type="scientific">Chenopodium quinoa</name>
    <name type="common">Quinoa</name>
    <dbReference type="NCBI Taxonomy" id="63459"/>
    <lineage>
        <taxon>Eukaryota</taxon>
        <taxon>Viridiplantae</taxon>
        <taxon>Streptophyta</taxon>
        <taxon>Embryophyta</taxon>
        <taxon>Tracheophyta</taxon>
        <taxon>Spermatophyta</taxon>
        <taxon>Magnoliopsida</taxon>
        <taxon>eudicotyledons</taxon>
        <taxon>Gunneridae</taxon>
        <taxon>Pentapetalae</taxon>
        <taxon>Caryophyllales</taxon>
        <taxon>Chenopodiaceae</taxon>
        <taxon>Chenopodioideae</taxon>
        <taxon>Atripliceae</taxon>
        <taxon>Chenopodium</taxon>
    </lineage>
</organism>
<evidence type="ECO:0000256" key="4">
    <source>
        <dbReference type="ARBA" id="ARBA00022821"/>
    </source>
</evidence>
<dbReference type="PANTHER" id="PTHR33463:SF183">
    <property type="entry name" value="NB-ARC DOMAIN DISEASE RESISTANCE PROTEIN"/>
    <property type="match status" value="1"/>
</dbReference>
<dbReference type="Pfam" id="PF00931">
    <property type="entry name" value="NB-ARC"/>
    <property type="match status" value="1"/>
</dbReference>
<evidence type="ECO:0000259" key="7">
    <source>
        <dbReference type="Pfam" id="PF23247"/>
    </source>
</evidence>
<reference evidence="9" key="2">
    <citation type="submission" date="2021-03" db="UniProtKB">
        <authorList>
            <consortium name="EnsemblPlants"/>
        </authorList>
    </citation>
    <scope>IDENTIFICATION</scope>
</reference>
<evidence type="ECO:0000259" key="8">
    <source>
        <dbReference type="Pfam" id="PF23559"/>
    </source>
</evidence>
<dbReference type="Gene3D" id="1.10.10.10">
    <property type="entry name" value="Winged helix-like DNA-binding domain superfamily/Winged helix DNA-binding domain"/>
    <property type="match status" value="1"/>
</dbReference>
<dbReference type="Gene3D" id="3.80.10.10">
    <property type="entry name" value="Ribonuclease Inhibitor"/>
    <property type="match status" value="1"/>
</dbReference>
<sequence length="818" mass="92709">MAGKMHMRLPVIDSLLAMVRNFRGISSNGKRGRAVEAVDKHSEMCSVHFQPQNKRRKEQTFLSVNSKYIVKMMNWLGKDEINAIGIYGMGGIGKTTLAKQLHIRVKDQEIHVTAWISVGMDFTVYQLQQKIADAFGFDLQNDKDVTRRSGMIYAFLSCKDKCILFLDDLWGEFRREEVGIPRKCKLVVISRMLDVCRMLRCQKIIRVEPLSEEEGMQLFHYSMGAYDVSNQELSVRNLVVNECAGLPLAVIALANIMKGAVNSPRWGEIVESVDPFSMGSTQLEDILGQLKLSYNRLNSAKLQHCFLCTALYPKGYPISKEELIRLWIGEGLIDEMSSWQEQYDMGHTILNKLLNSCLLESCQHTGIVRMHDLVWRMALSIDSNGLMVNDGLPSKLEFSGSLKFVSLINSSISLIPSDASLKCANLSTLILQQPFEVIPESFFFNMRALRVLSLSDTRIIRLPSSISALDELRVLDLSSCQKLQHVCPITQLYKLRFLDLSQTAVEEVPRSLEMLNKLTELNLSSITEPKILGVLPALSKLKKLSCHISGIIHELQVLESLKVLDARFDNLLDLSNYVRSQHWRTLECFHLQVGYRKRLKKSYSRAVSLQGCILSARGREQVAFPDDLLELYLDNCSGFSSLSDIVCGNNTENFKQQADVFSSLVKCTIRRCHDVEKLLSPSCMQNLPSLELLKVEECHKLRVLIVEEIGTHCHSEGKDAAIDLSQLKQLVLTSLPQLNNIYKGRLICAQLWSFTVIDCPNLKHLPFSNNMGDVKELITSLEWIEGQQKWWDSLELDGMESKALLTSFFRCRSSMDVC</sequence>
<gene>
    <name evidence="9" type="primary">LOC110726719</name>
</gene>
<protein>
    <recommendedName>
        <fullName evidence="11">NB-ARC domain-containing protein</fullName>
    </recommendedName>
</protein>
<evidence type="ECO:0000313" key="10">
    <source>
        <dbReference type="Proteomes" id="UP000596660"/>
    </source>
</evidence>
<dbReference type="InterPro" id="IPR036388">
    <property type="entry name" value="WH-like_DNA-bd_sf"/>
</dbReference>
<keyword evidence="5" id="KW-0067">ATP-binding</keyword>
<evidence type="ECO:0000256" key="2">
    <source>
        <dbReference type="ARBA" id="ARBA00022614"/>
    </source>
</evidence>
<dbReference type="InterPro" id="IPR027417">
    <property type="entry name" value="P-loop_NTPase"/>
</dbReference>
<dbReference type="GO" id="GO:0043531">
    <property type="term" value="F:ADP binding"/>
    <property type="evidence" value="ECO:0007669"/>
    <property type="project" value="InterPro"/>
</dbReference>
<evidence type="ECO:0000256" key="1">
    <source>
        <dbReference type="ARBA" id="ARBA00008894"/>
    </source>
</evidence>
<keyword evidence="5" id="KW-0547">Nucleotide-binding</keyword>
<dbReference type="RefSeq" id="XP_021761887.1">
    <property type="nucleotide sequence ID" value="XM_021906195.1"/>
</dbReference>
<dbReference type="Pfam" id="PF23247">
    <property type="entry name" value="LRR_RPS2"/>
    <property type="match status" value="1"/>
</dbReference>
<dbReference type="InterPro" id="IPR058922">
    <property type="entry name" value="WHD_DRP"/>
</dbReference>
<keyword evidence="3" id="KW-0677">Repeat</keyword>
<dbReference type="AlphaFoldDB" id="A0A803M9Q3"/>
<evidence type="ECO:0008006" key="11">
    <source>
        <dbReference type="Google" id="ProtNLM"/>
    </source>
</evidence>
<dbReference type="GeneID" id="110726719"/>
<keyword evidence="2" id="KW-0433">Leucine-rich repeat</keyword>
<evidence type="ECO:0000259" key="6">
    <source>
        <dbReference type="Pfam" id="PF00931"/>
    </source>
</evidence>
<feature type="domain" description="Disease resistance protein At4g27190-like leucine-rich repeats" evidence="7">
    <location>
        <begin position="653"/>
        <end position="765"/>
    </location>
</feature>
<feature type="domain" description="Disease resistance protein winged helix" evidence="8">
    <location>
        <begin position="311"/>
        <end position="377"/>
    </location>
</feature>
<comment type="similarity">
    <text evidence="1">Belongs to the disease resistance NB-LRR family.</text>
</comment>
<proteinExistence type="inferred from homology"/>
<keyword evidence="4" id="KW-0611">Plant defense</keyword>
<feature type="domain" description="NB-ARC" evidence="6">
    <location>
        <begin position="69"/>
        <end position="221"/>
    </location>
</feature>
<dbReference type="InterPro" id="IPR042197">
    <property type="entry name" value="Apaf_helical"/>
</dbReference>
<dbReference type="Pfam" id="PF23559">
    <property type="entry name" value="WHD_DRP"/>
    <property type="match status" value="1"/>
</dbReference>
<dbReference type="SUPFAM" id="SSF52540">
    <property type="entry name" value="P-loop containing nucleoside triphosphate hydrolases"/>
    <property type="match status" value="1"/>
</dbReference>
<dbReference type="SUPFAM" id="SSF52058">
    <property type="entry name" value="L domain-like"/>
    <property type="match status" value="1"/>
</dbReference>
<dbReference type="InterPro" id="IPR057135">
    <property type="entry name" value="At4g27190-like_LRR"/>
</dbReference>
<evidence type="ECO:0000313" key="9">
    <source>
        <dbReference type="EnsemblPlants" id="AUR62025629-RA:cds"/>
    </source>
</evidence>
<accession>A0A803M9Q3</accession>
<reference evidence="9" key="1">
    <citation type="journal article" date="2017" name="Nature">
        <title>The genome of Chenopodium quinoa.</title>
        <authorList>
            <person name="Jarvis D.E."/>
            <person name="Ho Y.S."/>
            <person name="Lightfoot D.J."/>
            <person name="Schmoeckel S.M."/>
            <person name="Li B."/>
            <person name="Borm T.J.A."/>
            <person name="Ohyanagi H."/>
            <person name="Mineta K."/>
            <person name="Michell C.T."/>
            <person name="Saber N."/>
            <person name="Kharbatia N.M."/>
            <person name="Rupper R.R."/>
            <person name="Sharp A.R."/>
            <person name="Dally N."/>
            <person name="Boughton B.A."/>
            <person name="Woo Y.H."/>
            <person name="Gao G."/>
            <person name="Schijlen E.G.W.M."/>
            <person name="Guo X."/>
            <person name="Momin A.A."/>
            <person name="Negrao S."/>
            <person name="Al-Babili S."/>
            <person name="Gehring C."/>
            <person name="Roessner U."/>
            <person name="Jung C."/>
            <person name="Murphy K."/>
            <person name="Arold S.T."/>
            <person name="Gojobori T."/>
            <person name="van der Linden C.G."/>
            <person name="van Loo E.N."/>
            <person name="Jellen E.N."/>
            <person name="Maughan P.J."/>
            <person name="Tester M."/>
        </authorList>
    </citation>
    <scope>NUCLEOTIDE SEQUENCE [LARGE SCALE GENOMIC DNA]</scope>
    <source>
        <strain evidence="9">cv. PI 614886</strain>
    </source>
</reference>
<dbReference type="Proteomes" id="UP000596660">
    <property type="component" value="Unplaced"/>
</dbReference>
<dbReference type="GO" id="GO:0006952">
    <property type="term" value="P:defense response"/>
    <property type="evidence" value="ECO:0007669"/>
    <property type="project" value="UniProtKB-KW"/>
</dbReference>
<dbReference type="SMR" id="A0A803M9Q3"/>
<dbReference type="FunFam" id="1.10.10.10:FF:000322">
    <property type="entry name" value="Probable disease resistance protein At1g63360"/>
    <property type="match status" value="1"/>
</dbReference>
<evidence type="ECO:0000256" key="5">
    <source>
        <dbReference type="ARBA" id="ARBA00022840"/>
    </source>
</evidence>